<protein>
    <submittedName>
        <fullName evidence="1">Low molecular weight protein-tyrosine-phosphatase</fullName>
        <ecNumber evidence="1">3.1.3.48</ecNumber>
    </submittedName>
</protein>
<evidence type="ECO:0000313" key="1">
    <source>
        <dbReference type="EMBL" id="MFM9326715.1"/>
    </source>
</evidence>
<gene>
    <name evidence="1" type="ORF">ACI1P1_00250</name>
</gene>
<keyword evidence="2" id="KW-1185">Reference proteome</keyword>
<evidence type="ECO:0000313" key="2">
    <source>
        <dbReference type="Proteomes" id="UP001631969"/>
    </source>
</evidence>
<proteinExistence type="predicted"/>
<reference evidence="1" key="1">
    <citation type="submission" date="2024-12" db="EMBL/GenBank/DDBJ databases">
        <authorList>
            <person name="Wu N."/>
        </authorList>
    </citation>
    <scope>NUCLEOTIDE SEQUENCE</scope>
    <source>
        <strain evidence="1">P15</strain>
    </source>
</reference>
<keyword evidence="1" id="KW-0378">Hydrolase</keyword>
<accession>A0ACC7NQT5</accession>
<dbReference type="EC" id="3.1.3.48" evidence="1"/>
<name>A0ACC7NQT5_9BACL</name>
<dbReference type="Proteomes" id="UP001631969">
    <property type="component" value="Unassembled WGS sequence"/>
</dbReference>
<organism evidence="1 2">
    <name type="scientific">Paenibacillus mesotrionivorans</name>
    <dbReference type="NCBI Taxonomy" id="3160968"/>
    <lineage>
        <taxon>Bacteria</taxon>
        <taxon>Bacillati</taxon>
        <taxon>Bacillota</taxon>
        <taxon>Bacilli</taxon>
        <taxon>Bacillales</taxon>
        <taxon>Paenibacillaceae</taxon>
        <taxon>Paenibacillus</taxon>
    </lineage>
</organism>
<sequence>MIQILFVCLGNICRSPMAEAVFRNKVEKAGLADKIRVDSAGTGNWHTGKPPHEGTRGILKEFGISDKGIAARQVNGQDFGLYQYIVPMDAANVADLKQFAPEGHAARVLPLMDYVEGRQHTDVPDPYYTGNFQEVYEMVDAGCEALLTHIRQAENL</sequence>
<comment type="caution">
    <text evidence="1">The sequence shown here is derived from an EMBL/GenBank/DDBJ whole genome shotgun (WGS) entry which is preliminary data.</text>
</comment>
<dbReference type="EMBL" id="JBJURJ010000001">
    <property type="protein sequence ID" value="MFM9326715.1"/>
    <property type="molecule type" value="Genomic_DNA"/>
</dbReference>